<evidence type="ECO:0000256" key="4">
    <source>
        <dbReference type="ARBA" id="ARBA00022989"/>
    </source>
</evidence>
<feature type="transmembrane region" description="Helical" evidence="6">
    <location>
        <begin position="67"/>
        <end position="85"/>
    </location>
</feature>
<dbReference type="Proteomes" id="UP000604737">
    <property type="component" value="Unassembled WGS sequence"/>
</dbReference>
<dbReference type="EMBL" id="BMYO01000008">
    <property type="protein sequence ID" value="GHD66673.1"/>
    <property type="molecule type" value="Genomic_DNA"/>
</dbReference>
<dbReference type="Pfam" id="PF01810">
    <property type="entry name" value="LysE"/>
    <property type="match status" value="1"/>
</dbReference>
<feature type="transmembrane region" description="Helical" evidence="6">
    <location>
        <begin position="117"/>
        <end position="139"/>
    </location>
</feature>
<keyword evidence="2" id="KW-1003">Cell membrane</keyword>
<evidence type="ECO:0000256" key="2">
    <source>
        <dbReference type="ARBA" id="ARBA00022475"/>
    </source>
</evidence>
<comment type="caution">
    <text evidence="7">The sequence shown here is derived from an EMBL/GenBank/DDBJ whole genome shotgun (WGS) entry which is preliminary data.</text>
</comment>
<evidence type="ECO:0008006" key="9">
    <source>
        <dbReference type="Google" id="ProtNLM"/>
    </source>
</evidence>
<keyword evidence="4 6" id="KW-1133">Transmembrane helix</keyword>
<keyword evidence="8" id="KW-1185">Reference proteome</keyword>
<dbReference type="PANTHER" id="PTHR30086:SF20">
    <property type="entry name" value="ARGININE EXPORTER PROTEIN ARGO-RELATED"/>
    <property type="match status" value="1"/>
</dbReference>
<dbReference type="PANTHER" id="PTHR30086">
    <property type="entry name" value="ARGININE EXPORTER PROTEIN ARGO"/>
    <property type="match status" value="1"/>
</dbReference>
<evidence type="ECO:0000313" key="7">
    <source>
        <dbReference type="EMBL" id="GHD66673.1"/>
    </source>
</evidence>
<protein>
    <recommendedName>
        <fullName evidence="9">Lysine transporter LysE</fullName>
    </recommendedName>
</protein>
<accession>A0ABQ3H299</accession>
<organism evidence="7 8">
    <name type="scientific">Jeongeupia chitinilytica</name>
    <dbReference type="NCBI Taxonomy" id="1041641"/>
    <lineage>
        <taxon>Bacteria</taxon>
        <taxon>Pseudomonadati</taxon>
        <taxon>Pseudomonadota</taxon>
        <taxon>Betaproteobacteria</taxon>
        <taxon>Neisseriales</taxon>
        <taxon>Chitinibacteraceae</taxon>
        <taxon>Jeongeupia</taxon>
    </lineage>
</organism>
<keyword evidence="3 6" id="KW-0812">Transmembrane</keyword>
<keyword evidence="5 6" id="KW-0472">Membrane</keyword>
<feature type="transmembrane region" description="Helical" evidence="6">
    <location>
        <begin position="38"/>
        <end position="61"/>
    </location>
</feature>
<evidence type="ECO:0000313" key="8">
    <source>
        <dbReference type="Proteomes" id="UP000604737"/>
    </source>
</evidence>
<reference evidence="8" key="1">
    <citation type="journal article" date="2019" name="Int. J. Syst. Evol. Microbiol.">
        <title>The Global Catalogue of Microorganisms (GCM) 10K type strain sequencing project: providing services to taxonomists for standard genome sequencing and annotation.</title>
        <authorList>
            <consortium name="The Broad Institute Genomics Platform"/>
            <consortium name="The Broad Institute Genome Sequencing Center for Infectious Disease"/>
            <person name="Wu L."/>
            <person name="Ma J."/>
        </authorList>
    </citation>
    <scope>NUCLEOTIDE SEQUENCE [LARGE SCALE GENOMIC DNA]</scope>
    <source>
        <strain evidence="8">KCTC 23701</strain>
    </source>
</reference>
<proteinExistence type="predicted"/>
<evidence type="ECO:0000256" key="5">
    <source>
        <dbReference type="ARBA" id="ARBA00023136"/>
    </source>
</evidence>
<sequence length="211" mass="22298">MDVFITGFLLSLSLCLDIGIVNVAMIDSSLKHGMRSGLLVGLGSCFGDLVYAILSLVGMSLLLQFKAVQWITWLVGGTLLLWLAVKMAREAWRAARQPAQVAGSAVRPRSRQLFNRGLMLALASPSSILWFAAVGGALIANATDGSAGSAVRFLCGFFAGGLAWSSFIVATAHHGGRTLGPRFIQGCHLVSAALYLYFAVLVLGNGARTLL</sequence>
<evidence type="ECO:0000256" key="3">
    <source>
        <dbReference type="ARBA" id="ARBA00022692"/>
    </source>
</evidence>
<comment type="subcellular location">
    <subcellularLocation>
        <location evidence="1">Cell membrane</location>
        <topology evidence="1">Multi-pass membrane protein</topology>
    </subcellularLocation>
</comment>
<dbReference type="RefSeq" id="WP_189461642.1">
    <property type="nucleotide sequence ID" value="NZ_BMYO01000008.1"/>
</dbReference>
<dbReference type="InterPro" id="IPR001123">
    <property type="entry name" value="LeuE-type"/>
</dbReference>
<evidence type="ECO:0000256" key="1">
    <source>
        <dbReference type="ARBA" id="ARBA00004651"/>
    </source>
</evidence>
<feature type="transmembrane region" description="Helical" evidence="6">
    <location>
        <begin position="151"/>
        <end position="171"/>
    </location>
</feature>
<gene>
    <name evidence="7" type="ORF">GCM10007350_29240</name>
</gene>
<feature type="transmembrane region" description="Helical" evidence="6">
    <location>
        <begin position="6"/>
        <end position="26"/>
    </location>
</feature>
<name>A0ABQ3H299_9NEIS</name>
<feature type="transmembrane region" description="Helical" evidence="6">
    <location>
        <begin position="183"/>
        <end position="204"/>
    </location>
</feature>
<evidence type="ECO:0000256" key="6">
    <source>
        <dbReference type="SAM" id="Phobius"/>
    </source>
</evidence>